<evidence type="ECO:0000313" key="1">
    <source>
        <dbReference type="EMBL" id="TBN04428.1"/>
    </source>
</evidence>
<dbReference type="AlphaFoldDB" id="A0A4Q9FEJ8"/>
<comment type="caution">
    <text evidence="1">The sequence shown here is derived from an EMBL/GenBank/DDBJ whole genome shotgun (WGS) entry which is preliminary data.</text>
</comment>
<proteinExistence type="predicted"/>
<dbReference type="GO" id="GO:0006601">
    <property type="term" value="P:creatine biosynthetic process"/>
    <property type="evidence" value="ECO:0007669"/>
    <property type="project" value="TreeGrafter"/>
</dbReference>
<dbReference type="OrthoDB" id="1423472at2"/>
<organism evidence="1 2">
    <name type="scientific">Hyunsoonleella flava</name>
    <dbReference type="NCBI Taxonomy" id="2527939"/>
    <lineage>
        <taxon>Bacteria</taxon>
        <taxon>Pseudomonadati</taxon>
        <taxon>Bacteroidota</taxon>
        <taxon>Flavobacteriia</taxon>
        <taxon>Flavobacteriales</taxon>
        <taxon>Flavobacteriaceae</taxon>
    </lineage>
</organism>
<keyword evidence="1" id="KW-0489">Methyltransferase</keyword>
<evidence type="ECO:0000313" key="2">
    <source>
        <dbReference type="Proteomes" id="UP000291142"/>
    </source>
</evidence>
<protein>
    <submittedName>
        <fullName evidence="1">Class I SAM-dependent methyltransferase</fullName>
    </submittedName>
</protein>
<keyword evidence="1" id="KW-0808">Transferase</keyword>
<dbReference type="InterPro" id="IPR051038">
    <property type="entry name" value="RMT2/GAMT_Mtase"/>
</dbReference>
<dbReference type="PANTHER" id="PTHR32379">
    <property type="entry name" value="GUANIDINOACETATE N-METHYLTRANSFERASE"/>
    <property type="match status" value="1"/>
</dbReference>
<dbReference type="PANTHER" id="PTHR32379:SF1">
    <property type="entry name" value="GUANIDINOACETATE N-METHYLTRANSFERASE"/>
    <property type="match status" value="1"/>
</dbReference>
<dbReference type="Gene3D" id="3.40.50.150">
    <property type="entry name" value="Vaccinia Virus protein VP39"/>
    <property type="match status" value="1"/>
</dbReference>
<dbReference type="RefSeq" id="WP_130963897.1">
    <property type="nucleotide sequence ID" value="NZ_SIRT01000004.1"/>
</dbReference>
<dbReference type="Proteomes" id="UP000291142">
    <property type="component" value="Unassembled WGS sequence"/>
</dbReference>
<dbReference type="GO" id="GO:0005737">
    <property type="term" value="C:cytoplasm"/>
    <property type="evidence" value="ECO:0007669"/>
    <property type="project" value="TreeGrafter"/>
</dbReference>
<gene>
    <name evidence="1" type="ORF">EYD45_07365</name>
</gene>
<name>A0A4Q9FEJ8_9FLAO</name>
<dbReference type="GO" id="GO:0032259">
    <property type="term" value="P:methylation"/>
    <property type="evidence" value="ECO:0007669"/>
    <property type="project" value="UniProtKB-KW"/>
</dbReference>
<sequence length="263" mass="30161">MRKIKRSRAFEIVLNVTDDDFINPPKEAQRNAVINRALKEFVGNLNILNEQTKHFVPGETVHATKKDRSQITLEAQEIMEDWQIPLMKEMAKTIAEDGGDILEIGFGRGISAEMIMAYPIASYTTIECNNTVVDTYYKPFEAKHSNKNVKLYHGLWQDHIDYVGKYDGILFHTYPLNDDEYMQYVNGSITFAEHFFEHASNHLKPGGAFTYFSNEINSLSREHQQLLLKHFSSFSIQALPLSIPDDVKDTWWANSIAVIKAVK</sequence>
<keyword evidence="2" id="KW-1185">Reference proteome</keyword>
<dbReference type="EMBL" id="SIRT01000004">
    <property type="protein sequence ID" value="TBN04428.1"/>
    <property type="molecule type" value="Genomic_DNA"/>
</dbReference>
<dbReference type="CDD" id="cd02440">
    <property type="entry name" value="AdoMet_MTases"/>
    <property type="match status" value="1"/>
</dbReference>
<dbReference type="SUPFAM" id="SSF53335">
    <property type="entry name" value="S-adenosyl-L-methionine-dependent methyltransferases"/>
    <property type="match status" value="1"/>
</dbReference>
<accession>A0A4Q9FEJ8</accession>
<reference evidence="1 2" key="1">
    <citation type="submission" date="2019-02" db="EMBL/GenBank/DDBJ databases">
        <title>Hyunsoonleella sp., isolated from marine sediment.</title>
        <authorList>
            <person name="Liu B.-T."/>
        </authorList>
    </citation>
    <scope>NUCLEOTIDE SEQUENCE [LARGE SCALE GENOMIC DNA]</scope>
    <source>
        <strain evidence="1 2">T58</strain>
    </source>
</reference>
<dbReference type="GO" id="GO:0030731">
    <property type="term" value="F:guanidinoacetate N-methyltransferase activity"/>
    <property type="evidence" value="ECO:0007669"/>
    <property type="project" value="TreeGrafter"/>
</dbReference>
<dbReference type="InterPro" id="IPR029063">
    <property type="entry name" value="SAM-dependent_MTases_sf"/>
</dbReference>